<dbReference type="InterPro" id="IPR025501">
    <property type="entry name" value="MinD_FleN"/>
</dbReference>
<reference evidence="5" key="1">
    <citation type="submission" date="2009-01" db="EMBL/GenBank/DDBJ databases">
        <title>Complete sequence of Anaeromyxobacter dehalogenans 2CP-1.</title>
        <authorList>
            <consortium name="US DOE Joint Genome Institute"/>
            <person name="Lucas S."/>
            <person name="Copeland A."/>
            <person name="Lapidus A."/>
            <person name="Glavina del Rio T."/>
            <person name="Dalin E."/>
            <person name="Tice H."/>
            <person name="Bruce D."/>
            <person name="Goodwin L."/>
            <person name="Pitluck S."/>
            <person name="Saunders E."/>
            <person name="Brettin T."/>
            <person name="Detter J.C."/>
            <person name="Han C."/>
            <person name="Larimer F."/>
            <person name="Land M."/>
            <person name="Hauser L."/>
            <person name="Kyrpides N."/>
            <person name="Ovchinnikova G."/>
            <person name="Beliaev A.S."/>
            <person name="Richardson P."/>
        </authorList>
    </citation>
    <scope>NUCLEOTIDE SEQUENCE</scope>
    <source>
        <strain evidence="5">2CP-1</strain>
    </source>
</reference>
<dbReference type="SUPFAM" id="SSF52540">
    <property type="entry name" value="P-loop containing nucleoside triphosphate hydrolases"/>
    <property type="match status" value="1"/>
</dbReference>
<dbReference type="AlphaFoldDB" id="B8JD85"/>
<dbReference type="Pfam" id="PF01656">
    <property type="entry name" value="CbiA"/>
    <property type="match status" value="1"/>
</dbReference>
<feature type="domain" description="CobQ/CobB/MinD/ParA nucleotide binding" evidence="4">
    <location>
        <begin position="32"/>
        <end position="247"/>
    </location>
</feature>
<feature type="region of interest" description="Disordered" evidence="3">
    <location>
        <begin position="1"/>
        <end position="26"/>
    </location>
</feature>
<evidence type="ECO:0000256" key="1">
    <source>
        <dbReference type="ARBA" id="ARBA00022741"/>
    </source>
</evidence>
<evidence type="ECO:0000256" key="3">
    <source>
        <dbReference type="SAM" id="MobiDB-lite"/>
    </source>
</evidence>
<keyword evidence="2" id="KW-0067">ATP-binding</keyword>
<dbReference type="PANTHER" id="PTHR43384:SF4">
    <property type="entry name" value="CELLULOSE BIOSYNTHESIS PROTEIN BCSQ-RELATED"/>
    <property type="match status" value="1"/>
</dbReference>
<protein>
    <submittedName>
        <fullName evidence="5">Cobyrinic acid ac-diamide synthase</fullName>
    </submittedName>
</protein>
<gene>
    <name evidence="5" type="ordered locus">A2cp1_2597</name>
</gene>
<dbReference type="GO" id="GO:0005829">
    <property type="term" value="C:cytosol"/>
    <property type="evidence" value="ECO:0007669"/>
    <property type="project" value="TreeGrafter"/>
</dbReference>
<proteinExistence type="predicted"/>
<sequence length="296" mass="31248">MNDPRERAVADQAQGLRDRVPPRDPAPPLRVIAVTSGKGGVGKTHISANLAVLAARAGRRVLLVDADLGLANADIVLGICPTHHLGHLLDGAATAEDVLTQGPRGVRVLGASSGIQSLTRLSDAQKLALVSAFEALDRRFDLVLVDCGAGIGDNVLFFAGAAQEALLVVSPEPTSLSDAYATVKVLSQQAGVTRFGVVANQAADFQGRDVFRRLTQVTGKFLDARLAYLGSIPRDEDLPRAGRVQQPLVELYPRSPASRALEGLCDAILSSPPPATLPGGVKLFWQQLLRERQPAA</sequence>
<dbReference type="InterPro" id="IPR050625">
    <property type="entry name" value="ParA/MinD_ATPase"/>
</dbReference>
<dbReference type="PANTHER" id="PTHR43384">
    <property type="entry name" value="SEPTUM SITE-DETERMINING PROTEIN MIND HOMOLOG, CHLOROPLASTIC-RELATED"/>
    <property type="match status" value="1"/>
</dbReference>
<dbReference type="GO" id="GO:0005524">
    <property type="term" value="F:ATP binding"/>
    <property type="evidence" value="ECO:0007669"/>
    <property type="project" value="UniProtKB-KW"/>
</dbReference>
<keyword evidence="6" id="KW-1185">Reference proteome</keyword>
<evidence type="ECO:0000259" key="4">
    <source>
        <dbReference type="Pfam" id="PF01656"/>
    </source>
</evidence>
<dbReference type="RefSeq" id="WP_012633720.1">
    <property type="nucleotide sequence ID" value="NC_011891.1"/>
</dbReference>
<dbReference type="InterPro" id="IPR033875">
    <property type="entry name" value="FlhG"/>
</dbReference>
<dbReference type="PIRSF" id="PIRSF003092">
    <property type="entry name" value="MinD"/>
    <property type="match status" value="1"/>
</dbReference>
<evidence type="ECO:0000313" key="5">
    <source>
        <dbReference type="EMBL" id="ACL65934.1"/>
    </source>
</evidence>
<dbReference type="Proteomes" id="UP000007089">
    <property type="component" value="Chromosome"/>
</dbReference>
<dbReference type="HOGENOM" id="CLU_037612_0_0_7"/>
<dbReference type="GO" id="GO:0051782">
    <property type="term" value="P:negative regulation of cell division"/>
    <property type="evidence" value="ECO:0007669"/>
    <property type="project" value="TreeGrafter"/>
</dbReference>
<dbReference type="GO" id="GO:0016887">
    <property type="term" value="F:ATP hydrolysis activity"/>
    <property type="evidence" value="ECO:0007669"/>
    <property type="project" value="TreeGrafter"/>
</dbReference>
<dbReference type="InterPro" id="IPR002586">
    <property type="entry name" value="CobQ/CobB/MinD/ParA_Nub-bd_dom"/>
</dbReference>
<dbReference type="CDD" id="cd02038">
    <property type="entry name" value="FlhG-like"/>
    <property type="match status" value="1"/>
</dbReference>
<dbReference type="EMBL" id="CP001359">
    <property type="protein sequence ID" value="ACL65934.1"/>
    <property type="molecule type" value="Genomic_DNA"/>
</dbReference>
<organism evidence="5 6">
    <name type="scientific">Anaeromyxobacter dehalogenans (strain ATCC BAA-258 / DSM 21875 / 2CP-1)</name>
    <dbReference type="NCBI Taxonomy" id="455488"/>
    <lineage>
        <taxon>Bacteria</taxon>
        <taxon>Pseudomonadati</taxon>
        <taxon>Myxococcota</taxon>
        <taxon>Myxococcia</taxon>
        <taxon>Myxococcales</taxon>
        <taxon>Cystobacterineae</taxon>
        <taxon>Anaeromyxobacteraceae</taxon>
        <taxon>Anaeromyxobacter</taxon>
    </lineage>
</organism>
<accession>B8JD85</accession>
<name>B8JD85_ANAD2</name>
<evidence type="ECO:0000256" key="2">
    <source>
        <dbReference type="ARBA" id="ARBA00022840"/>
    </source>
</evidence>
<dbReference type="InterPro" id="IPR027417">
    <property type="entry name" value="P-loop_NTPase"/>
</dbReference>
<dbReference type="GO" id="GO:0009898">
    <property type="term" value="C:cytoplasmic side of plasma membrane"/>
    <property type="evidence" value="ECO:0007669"/>
    <property type="project" value="TreeGrafter"/>
</dbReference>
<dbReference type="KEGG" id="acp:A2cp1_2597"/>
<evidence type="ECO:0000313" key="6">
    <source>
        <dbReference type="Proteomes" id="UP000007089"/>
    </source>
</evidence>
<dbReference type="Gene3D" id="3.40.50.300">
    <property type="entry name" value="P-loop containing nucleotide triphosphate hydrolases"/>
    <property type="match status" value="1"/>
</dbReference>
<keyword evidence="1" id="KW-0547">Nucleotide-binding</keyword>